<name>A0A7S4V3H0_9DINO</name>
<feature type="transmembrane region" description="Helical" evidence="1">
    <location>
        <begin position="197"/>
        <end position="216"/>
    </location>
</feature>
<sequence>MAMNLLAASARRSLVAGGAGRGLAERLLRPGAVGVFQQQRQLHQSALLRHTAVNPGWPVMYAIVYDKPGWDAEMELEYDVMPRDEFGVPAHIPPELSTTIRHTYYIPPQYYPFLKKLGDDTPELKPYMDKLINGEMTFDDYEEMFYAFAKPLKIHRPQIAMPYRTAEEMKKSDEVMWEGAWFSFRQRVMGDYLSRHYLRDFLTGMGMGLFFAWVFIQNHRQYRIDMKLFYLEAPEHKINWVKPRGDL</sequence>
<accession>A0A7S4V3H0</accession>
<keyword evidence="1" id="KW-1133">Transmembrane helix</keyword>
<protein>
    <submittedName>
        <fullName evidence="2">Uncharacterized protein</fullName>
    </submittedName>
</protein>
<proteinExistence type="predicted"/>
<dbReference type="AlphaFoldDB" id="A0A7S4V3H0"/>
<keyword evidence="1" id="KW-0812">Transmembrane</keyword>
<organism evidence="2">
    <name type="scientific">Alexandrium monilatum</name>
    <dbReference type="NCBI Taxonomy" id="311494"/>
    <lineage>
        <taxon>Eukaryota</taxon>
        <taxon>Sar</taxon>
        <taxon>Alveolata</taxon>
        <taxon>Dinophyceae</taxon>
        <taxon>Gonyaulacales</taxon>
        <taxon>Pyrocystaceae</taxon>
        <taxon>Alexandrium</taxon>
    </lineage>
</organism>
<gene>
    <name evidence="2" type="ORF">AMON00008_LOCUS13924</name>
</gene>
<keyword evidence="1" id="KW-0472">Membrane</keyword>
<reference evidence="2" key="1">
    <citation type="submission" date="2021-01" db="EMBL/GenBank/DDBJ databases">
        <authorList>
            <person name="Corre E."/>
            <person name="Pelletier E."/>
            <person name="Niang G."/>
            <person name="Scheremetjew M."/>
            <person name="Finn R."/>
            <person name="Kale V."/>
            <person name="Holt S."/>
            <person name="Cochrane G."/>
            <person name="Meng A."/>
            <person name="Brown T."/>
            <person name="Cohen L."/>
        </authorList>
    </citation>
    <scope>NUCLEOTIDE SEQUENCE</scope>
    <source>
        <strain evidence="2">CCMP3105</strain>
    </source>
</reference>
<evidence type="ECO:0000313" key="2">
    <source>
        <dbReference type="EMBL" id="CAE4574305.1"/>
    </source>
</evidence>
<evidence type="ECO:0000256" key="1">
    <source>
        <dbReference type="SAM" id="Phobius"/>
    </source>
</evidence>
<dbReference type="EMBL" id="HBNR01020944">
    <property type="protein sequence ID" value="CAE4574305.1"/>
    <property type="molecule type" value="Transcribed_RNA"/>
</dbReference>